<dbReference type="OrthoDB" id="4463410at2759"/>
<protein>
    <submittedName>
        <fullName evidence="1">Uncharacterized protein</fullName>
    </submittedName>
</protein>
<name>Q0CYM6_ASPTN</name>
<dbReference type="HOGENOM" id="CLU_1643348_0_0_1"/>
<evidence type="ECO:0000313" key="2">
    <source>
        <dbReference type="Proteomes" id="UP000007963"/>
    </source>
</evidence>
<dbReference type="VEuPathDB" id="FungiDB:ATEG_01208"/>
<evidence type="ECO:0000313" key="1">
    <source>
        <dbReference type="EMBL" id="EAU37965.1"/>
    </source>
</evidence>
<organism evidence="1 2">
    <name type="scientific">Aspergillus terreus (strain NIH 2624 / FGSC A1156)</name>
    <dbReference type="NCBI Taxonomy" id="341663"/>
    <lineage>
        <taxon>Eukaryota</taxon>
        <taxon>Fungi</taxon>
        <taxon>Dikarya</taxon>
        <taxon>Ascomycota</taxon>
        <taxon>Pezizomycotina</taxon>
        <taxon>Eurotiomycetes</taxon>
        <taxon>Eurotiomycetidae</taxon>
        <taxon>Eurotiales</taxon>
        <taxon>Aspergillaceae</taxon>
        <taxon>Aspergillus</taxon>
        <taxon>Aspergillus subgen. Circumdati</taxon>
    </lineage>
</organism>
<proteinExistence type="predicted"/>
<dbReference type="RefSeq" id="XP_001208573.1">
    <property type="nucleotide sequence ID" value="XM_001208573.1"/>
</dbReference>
<dbReference type="GeneID" id="4316325"/>
<dbReference type="EMBL" id="CH476595">
    <property type="protein sequence ID" value="EAU37965.1"/>
    <property type="molecule type" value="Genomic_DNA"/>
</dbReference>
<sequence>MASWDVVDFQIHTVVPESAPAIVNADGKMHVFVYVSLKANIKGTSDRYFLTEDELQAIELVDFHTDHQLPEGWSYSGTDLSNVPPETLALSVSDKDQLKCYRVTSTTTEDKKIAARIRQPDGRTVSTQLGTEISFATLAETTTTTVQVSPHVAICQPAYIT</sequence>
<accession>Q0CYM6</accession>
<gene>
    <name evidence="1" type="ORF">ATEG_01208</name>
</gene>
<dbReference type="Proteomes" id="UP000007963">
    <property type="component" value="Unassembled WGS sequence"/>
</dbReference>
<dbReference type="AlphaFoldDB" id="Q0CYM6"/>
<reference evidence="2" key="1">
    <citation type="submission" date="2005-09" db="EMBL/GenBank/DDBJ databases">
        <title>Annotation of the Aspergillus terreus NIH2624 genome.</title>
        <authorList>
            <person name="Birren B.W."/>
            <person name="Lander E.S."/>
            <person name="Galagan J.E."/>
            <person name="Nusbaum C."/>
            <person name="Devon K."/>
            <person name="Henn M."/>
            <person name="Ma L.-J."/>
            <person name="Jaffe D.B."/>
            <person name="Butler J."/>
            <person name="Alvarez P."/>
            <person name="Gnerre S."/>
            <person name="Grabherr M."/>
            <person name="Kleber M."/>
            <person name="Mauceli E.W."/>
            <person name="Brockman W."/>
            <person name="Rounsley S."/>
            <person name="Young S.K."/>
            <person name="LaButti K."/>
            <person name="Pushparaj V."/>
            <person name="DeCaprio D."/>
            <person name="Crawford M."/>
            <person name="Koehrsen M."/>
            <person name="Engels R."/>
            <person name="Montgomery P."/>
            <person name="Pearson M."/>
            <person name="Howarth C."/>
            <person name="Larson L."/>
            <person name="Luoma S."/>
            <person name="White J."/>
            <person name="Alvarado L."/>
            <person name="Kodira C.D."/>
            <person name="Zeng Q."/>
            <person name="Oleary S."/>
            <person name="Yandava C."/>
            <person name="Denning D.W."/>
            <person name="Nierman W.C."/>
            <person name="Milne T."/>
            <person name="Madden K."/>
        </authorList>
    </citation>
    <scope>NUCLEOTIDE SEQUENCE [LARGE SCALE GENOMIC DNA]</scope>
    <source>
        <strain evidence="2">NIH 2624 / FGSC A1156</strain>
    </source>
</reference>